<dbReference type="CDD" id="cd03817">
    <property type="entry name" value="GT4_UGDG-like"/>
    <property type="match status" value="1"/>
</dbReference>
<evidence type="ECO:0000259" key="2">
    <source>
        <dbReference type="Pfam" id="PF00534"/>
    </source>
</evidence>
<dbReference type="EMBL" id="BMGJ01000002">
    <property type="protein sequence ID" value="GGD55026.1"/>
    <property type="molecule type" value="Genomic_DNA"/>
</dbReference>
<feature type="transmembrane region" description="Helical" evidence="1">
    <location>
        <begin position="6"/>
        <end position="26"/>
    </location>
</feature>
<name>A0ABQ1R1N3_9ALTE</name>
<dbReference type="RefSeq" id="WP_099032979.1">
    <property type="nucleotide sequence ID" value="NZ_BMGJ01000002.1"/>
</dbReference>
<proteinExistence type="predicted"/>
<evidence type="ECO:0000313" key="5">
    <source>
        <dbReference type="Proteomes" id="UP000614272"/>
    </source>
</evidence>
<dbReference type="InterPro" id="IPR050194">
    <property type="entry name" value="Glycosyltransferase_grp1"/>
</dbReference>
<dbReference type="Proteomes" id="UP000614272">
    <property type="component" value="Unassembled WGS sequence"/>
</dbReference>
<dbReference type="SUPFAM" id="SSF56300">
    <property type="entry name" value="Metallo-dependent phosphatases"/>
    <property type="match status" value="1"/>
</dbReference>
<comment type="caution">
    <text evidence="4">The sequence shown here is derived from an EMBL/GenBank/DDBJ whole genome shotgun (WGS) entry which is preliminary data.</text>
</comment>
<keyword evidence="1" id="KW-0812">Transmembrane</keyword>
<dbReference type="PANTHER" id="PTHR45947:SF3">
    <property type="entry name" value="SULFOQUINOVOSYL TRANSFERASE SQD2"/>
    <property type="match status" value="1"/>
</dbReference>
<protein>
    <recommendedName>
        <fullName evidence="6">Glycosyl transferase family 1</fullName>
    </recommendedName>
</protein>
<keyword evidence="1" id="KW-0472">Membrane</keyword>
<dbReference type="InterPro" id="IPR029052">
    <property type="entry name" value="Metallo-depent_PP-like"/>
</dbReference>
<dbReference type="Gene3D" id="3.40.50.2000">
    <property type="entry name" value="Glycogen Phosphorylase B"/>
    <property type="match status" value="2"/>
</dbReference>
<reference evidence="5" key="1">
    <citation type="journal article" date="2019" name="Int. J. Syst. Evol. Microbiol.">
        <title>The Global Catalogue of Microorganisms (GCM) 10K type strain sequencing project: providing services to taxonomists for standard genome sequencing and annotation.</title>
        <authorList>
            <consortium name="The Broad Institute Genomics Platform"/>
            <consortium name="The Broad Institute Genome Sequencing Center for Infectious Disease"/>
            <person name="Wu L."/>
            <person name="Ma J."/>
        </authorList>
    </citation>
    <scope>NUCLEOTIDE SEQUENCE [LARGE SCALE GENOMIC DNA]</scope>
    <source>
        <strain evidence="5">CGMCC 1.12923</strain>
    </source>
</reference>
<dbReference type="SUPFAM" id="SSF53756">
    <property type="entry name" value="UDP-Glycosyltransferase/glycogen phosphorylase"/>
    <property type="match status" value="1"/>
</dbReference>
<evidence type="ECO:0000313" key="4">
    <source>
        <dbReference type="EMBL" id="GGD55026.1"/>
    </source>
</evidence>
<evidence type="ECO:0000259" key="3">
    <source>
        <dbReference type="Pfam" id="PF13439"/>
    </source>
</evidence>
<accession>A0ABQ1R1N3</accession>
<feature type="domain" description="Glycosyl transferase family 1" evidence="2">
    <location>
        <begin position="544"/>
        <end position="709"/>
    </location>
</feature>
<evidence type="ECO:0000256" key="1">
    <source>
        <dbReference type="SAM" id="Phobius"/>
    </source>
</evidence>
<keyword evidence="1" id="KW-1133">Transmembrane helix</keyword>
<evidence type="ECO:0008006" key="6">
    <source>
        <dbReference type="Google" id="ProtNLM"/>
    </source>
</evidence>
<feature type="domain" description="Glycosyltransferase subfamily 4-like N-terminal" evidence="3">
    <location>
        <begin position="362"/>
        <end position="534"/>
    </location>
</feature>
<sequence length="735" mass="83227">MSTSLYKALFYLNMLVLFLVIFYKIYLYVTDVDYGAVHADQIENIESVLNGRENFSFAVVGNINNSIGVFERKIIPELNQSNVDFVVSAGNAVSSGGEDKYRALHGTLSHLQKPYLLTFGENEHNTFGSYRYYDHYGPYVFAFSGANSRFIFLDSSGKTSYRWQARWLEEELEVAPNDNVFIFVGHPLLPVTNTGIFDFDDDYLAEQSFRELISPQLNSPKVKAVFSANLPLYSEQKTNNTPFIVTGGAGGLVFSDEQSFYHFVQVRVEQNQVQIEPVKLDVGQHRFFRILESIWFFIHSLFYVGYLNYLLLVSVLVLSAFWLHSLLFEERDYYPDFNRPSEPKLKRRINVAMFTNNYLPFIGGVPISIQRLSGALRKLGHKTMIFAPKYKQEEKVGDDENIFRLPCIWKSAPGRGIVVPNLFSLTAIRKIRGFSPDVIHIHHPFWMGTLGLLAAKWLKVPVIYTYHTRLEHYSHNVPLPDALFRNFLSHLLVRRLGNKCDAVVVPSDASEHYLRMIGVKTPVFVVPTGIETDKFSRQAEQDKAALQADLGIDKDDLVLLSVSRLSEEKNIGFMLNALAGLNQTCTRKFRLILIGDGPQQEQLRQLTAELGLQDRIIFAGSVPPEKMPVYFSLGNLFVFASTSETQGMVILEAMASGMPVVAIRASGIDDFVINGKTGFKTMHNSAAWADCVKRLLEDDELRQTLSGHAESMAAGYGINQFGREMERVYAHVLIR</sequence>
<dbReference type="Pfam" id="PF13439">
    <property type="entry name" value="Glyco_transf_4"/>
    <property type="match status" value="1"/>
</dbReference>
<dbReference type="InterPro" id="IPR028098">
    <property type="entry name" value="Glyco_trans_4-like_N"/>
</dbReference>
<gene>
    <name evidence="4" type="ORF">GCM10011357_08450</name>
</gene>
<dbReference type="Gene3D" id="3.60.21.10">
    <property type="match status" value="1"/>
</dbReference>
<organism evidence="4 5">
    <name type="scientific">Lacimicrobium alkaliphilum</name>
    <dbReference type="NCBI Taxonomy" id="1526571"/>
    <lineage>
        <taxon>Bacteria</taxon>
        <taxon>Pseudomonadati</taxon>
        <taxon>Pseudomonadota</taxon>
        <taxon>Gammaproteobacteria</taxon>
        <taxon>Alteromonadales</taxon>
        <taxon>Alteromonadaceae</taxon>
        <taxon>Lacimicrobium</taxon>
    </lineage>
</organism>
<dbReference type="Pfam" id="PF00534">
    <property type="entry name" value="Glycos_transf_1"/>
    <property type="match status" value="1"/>
</dbReference>
<keyword evidence="5" id="KW-1185">Reference proteome</keyword>
<dbReference type="PANTHER" id="PTHR45947">
    <property type="entry name" value="SULFOQUINOVOSYL TRANSFERASE SQD2"/>
    <property type="match status" value="1"/>
</dbReference>
<dbReference type="InterPro" id="IPR001296">
    <property type="entry name" value="Glyco_trans_1"/>
</dbReference>